<gene>
    <name evidence="2" type="ORF">B0H16DRAFT_1705435</name>
</gene>
<feature type="region of interest" description="Disordered" evidence="1">
    <location>
        <begin position="393"/>
        <end position="463"/>
    </location>
</feature>
<comment type="caution">
    <text evidence="2">The sequence shown here is derived from an EMBL/GenBank/DDBJ whole genome shotgun (WGS) entry which is preliminary data.</text>
</comment>
<proteinExistence type="predicted"/>
<feature type="region of interest" description="Disordered" evidence="1">
    <location>
        <begin position="125"/>
        <end position="161"/>
    </location>
</feature>
<feature type="region of interest" description="Disordered" evidence="1">
    <location>
        <begin position="291"/>
        <end position="360"/>
    </location>
</feature>
<protein>
    <submittedName>
        <fullName evidence="2">Uncharacterized protein</fullName>
    </submittedName>
</protein>
<feature type="compositionally biased region" description="Low complexity" evidence="1">
    <location>
        <begin position="569"/>
        <end position="591"/>
    </location>
</feature>
<feature type="compositionally biased region" description="Acidic residues" evidence="1">
    <location>
        <begin position="442"/>
        <end position="454"/>
    </location>
</feature>
<feature type="compositionally biased region" description="Low complexity" evidence="1">
    <location>
        <begin position="527"/>
        <end position="552"/>
    </location>
</feature>
<evidence type="ECO:0000256" key="1">
    <source>
        <dbReference type="SAM" id="MobiDB-lite"/>
    </source>
</evidence>
<dbReference type="EMBL" id="JARKIB010000536">
    <property type="protein sequence ID" value="KAJ7701301.1"/>
    <property type="molecule type" value="Genomic_DNA"/>
</dbReference>
<reference evidence="2" key="1">
    <citation type="submission" date="2023-03" db="EMBL/GenBank/DDBJ databases">
        <title>Massive genome expansion in bonnet fungi (Mycena s.s.) driven by repeated elements and novel gene families across ecological guilds.</title>
        <authorList>
            <consortium name="Lawrence Berkeley National Laboratory"/>
            <person name="Harder C.B."/>
            <person name="Miyauchi S."/>
            <person name="Viragh M."/>
            <person name="Kuo A."/>
            <person name="Thoen E."/>
            <person name="Andreopoulos B."/>
            <person name="Lu D."/>
            <person name="Skrede I."/>
            <person name="Drula E."/>
            <person name="Henrissat B."/>
            <person name="Morin E."/>
            <person name="Kohler A."/>
            <person name="Barry K."/>
            <person name="LaButti K."/>
            <person name="Morin E."/>
            <person name="Salamov A."/>
            <person name="Lipzen A."/>
            <person name="Mereny Z."/>
            <person name="Hegedus B."/>
            <person name="Baldrian P."/>
            <person name="Stursova M."/>
            <person name="Weitz H."/>
            <person name="Taylor A."/>
            <person name="Grigoriev I.V."/>
            <person name="Nagy L.G."/>
            <person name="Martin F."/>
            <person name="Kauserud H."/>
        </authorList>
    </citation>
    <scope>NUCLEOTIDE SEQUENCE</scope>
    <source>
        <strain evidence="2">CBHHK182m</strain>
    </source>
</reference>
<accession>A0AAD7GQG1</accession>
<evidence type="ECO:0000313" key="3">
    <source>
        <dbReference type="Proteomes" id="UP001215598"/>
    </source>
</evidence>
<feature type="compositionally biased region" description="Low complexity" evidence="1">
    <location>
        <begin position="404"/>
        <end position="428"/>
    </location>
</feature>
<feature type="region of interest" description="Disordered" evidence="1">
    <location>
        <begin position="526"/>
        <end position="611"/>
    </location>
</feature>
<organism evidence="2 3">
    <name type="scientific">Mycena metata</name>
    <dbReference type="NCBI Taxonomy" id="1033252"/>
    <lineage>
        <taxon>Eukaryota</taxon>
        <taxon>Fungi</taxon>
        <taxon>Dikarya</taxon>
        <taxon>Basidiomycota</taxon>
        <taxon>Agaricomycotina</taxon>
        <taxon>Agaricomycetes</taxon>
        <taxon>Agaricomycetidae</taxon>
        <taxon>Agaricales</taxon>
        <taxon>Marasmiineae</taxon>
        <taxon>Mycenaceae</taxon>
        <taxon>Mycena</taxon>
    </lineage>
</organism>
<dbReference type="Proteomes" id="UP001215598">
    <property type="component" value="Unassembled WGS sequence"/>
</dbReference>
<keyword evidence="3" id="KW-1185">Reference proteome</keyword>
<feature type="compositionally biased region" description="Low complexity" evidence="1">
    <location>
        <begin position="646"/>
        <end position="660"/>
    </location>
</feature>
<dbReference type="AlphaFoldDB" id="A0AAD7GQG1"/>
<feature type="region of interest" description="Disordered" evidence="1">
    <location>
        <begin position="229"/>
        <end position="249"/>
    </location>
</feature>
<feature type="compositionally biased region" description="Basic and acidic residues" evidence="1">
    <location>
        <begin position="291"/>
        <end position="340"/>
    </location>
</feature>
<feature type="region of interest" description="Disordered" evidence="1">
    <location>
        <begin position="639"/>
        <end position="680"/>
    </location>
</feature>
<sequence>MPLTTVISRSHGISVIWNSHWTDFGGYPNFIPDEEFDCTSRILNLTNSIEYRFNFNLPCNDSGSSTSSQQLNSTSNSNLSPARLATGLPVQFNSTAFSLPSTYHSTSGSNTAWVNLHRIMEFVRKLESDSPQTSPRRVSTPRAPIGSPANPPSPSPESESYSLGIVLSNDMRRVWVWVRRRIGGDRTQEKEGGARGYTSQRRPIRRGCRVRVDLYAAFNPDGERIAASSACTPGSHRMPNAGTSPRERLVPRCGGAGAGACGERVSPRMRRCTRGRRWGWGRGMRDKEREWERGGLPRMDNRRKGGDKAERGRDEGTREMARREIKEGDGGDGEWDAKKKAEVHKHRSPSNYPSHQAAPTFPAPAHVAYTVPRRRGVMVQIPLSEWNQLPITTDVDMSEPPSPLDSRPSSPFSPLNSRPSSPSPASTSLGKRVTSDRTYSNEEGETEQEEEERENEQQQQKRARVTLKLRNGGGGGGGGGGPPAHLWTDECVRNGDRRRAGDDTTIGAMPCQEGTCTSCDAQQQQVAGGDTSGASTSAAAGSSGNASRAAMDVDGEVDADADENRGRSTGASAGRKKAGTAGKKAGTGATKKNTKKKGITEKGWCEDPNGGPPLTKTAGNFFCALLAVWNSQGRTDLETVLAGPEPSSSLPSDDPSASSLGDHSNSDRLPAPSPDYDPADTDASYTRVLQLIKKSKFLDLQIIMALSQLALNVDSEIHQAALNGKSLSKLADLELLLELLLYRRSTNFPGHFRLLDETRWYEGILSTINEERSTNFPGNFRLVLNLEPDETRWYEGILSTINEERSTNFPGNFRVVSNLEVVLSRLWSVFLPG</sequence>
<evidence type="ECO:0000313" key="2">
    <source>
        <dbReference type="EMBL" id="KAJ7701301.1"/>
    </source>
</evidence>
<name>A0AAD7GQG1_9AGAR</name>